<evidence type="ECO:0000256" key="8">
    <source>
        <dbReference type="SAM" id="MobiDB-lite"/>
    </source>
</evidence>
<feature type="domain" description="Trypanosome variant surface glycoprotein C-terminal" evidence="10">
    <location>
        <begin position="409"/>
        <end position="474"/>
    </location>
</feature>
<comment type="subcellular location">
    <subcellularLocation>
        <location evidence="2">Cell membrane</location>
        <topology evidence="2">Lipid-anchor</topology>
        <topology evidence="2">GPI-anchor</topology>
    </subcellularLocation>
</comment>
<keyword evidence="7" id="KW-0449">Lipoprotein</keyword>
<keyword evidence="3" id="KW-1003">Cell membrane</keyword>
<protein>
    <submittedName>
        <fullName evidence="11">Variant surface glycoprotein 1125.501</fullName>
    </submittedName>
</protein>
<evidence type="ECO:0000256" key="5">
    <source>
        <dbReference type="ARBA" id="ARBA00023136"/>
    </source>
</evidence>
<evidence type="ECO:0000256" key="4">
    <source>
        <dbReference type="ARBA" id="ARBA00022622"/>
    </source>
</evidence>
<keyword evidence="6" id="KW-0325">Glycoprotein</keyword>
<dbReference type="VEuPathDB" id="TriTrypDB:Tb1125.5.4810"/>
<organism evidence="11">
    <name type="scientific">Trypanosoma brucei</name>
    <dbReference type="NCBI Taxonomy" id="5691"/>
    <lineage>
        <taxon>Eukaryota</taxon>
        <taxon>Discoba</taxon>
        <taxon>Euglenozoa</taxon>
        <taxon>Kinetoplastea</taxon>
        <taxon>Metakinetoplastina</taxon>
        <taxon>Trypanosomatida</taxon>
        <taxon>Trypanosomatidae</taxon>
        <taxon>Trypanosoma</taxon>
    </lineage>
</organism>
<name>A0A1J0R613_9TRYP</name>
<feature type="signal peptide" evidence="9">
    <location>
        <begin position="1"/>
        <end position="17"/>
    </location>
</feature>
<feature type="region of interest" description="Disordered" evidence="8">
    <location>
        <begin position="389"/>
        <end position="435"/>
    </location>
</feature>
<proteinExistence type="predicted"/>
<keyword evidence="5" id="KW-0472">Membrane</keyword>
<keyword evidence="4" id="KW-0336">GPI-anchor</keyword>
<dbReference type="InterPro" id="IPR019609">
    <property type="entry name" value="Variant_surf_glycoprt_trypan_C"/>
</dbReference>
<dbReference type="SUPFAM" id="SSF58087">
    <property type="entry name" value="Variant surface glycoprotein (N-terminal domain)"/>
    <property type="match status" value="1"/>
</dbReference>
<dbReference type="EMBL" id="KX699302">
    <property type="protein sequence ID" value="APD73258.1"/>
    <property type="molecule type" value="Genomic_DNA"/>
</dbReference>
<keyword evidence="9" id="KW-0732">Signal</keyword>
<evidence type="ECO:0000256" key="1">
    <source>
        <dbReference type="ARBA" id="ARBA00002523"/>
    </source>
</evidence>
<accession>A0A1J0R613</accession>
<evidence type="ECO:0000313" key="11">
    <source>
        <dbReference type="EMBL" id="APD73258.1"/>
    </source>
</evidence>
<evidence type="ECO:0000256" key="2">
    <source>
        <dbReference type="ARBA" id="ARBA00004609"/>
    </source>
</evidence>
<evidence type="ECO:0000256" key="3">
    <source>
        <dbReference type="ARBA" id="ARBA00022475"/>
    </source>
</evidence>
<dbReference type="VEuPathDB" id="TriTrypDB:Tb927.5.4810"/>
<evidence type="ECO:0000256" key="9">
    <source>
        <dbReference type="SAM" id="SignalP"/>
    </source>
</evidence>
<dbReference type="GO" id="GO:0098552">
    <property type="term" value="C:side of membrane"/>
    <property type="evidence" value="ECO:0007669"/>
    <property type="project" value="UniProtKB-KW"/>
</dbReference>
<sequence>MLLIATALLVTANVAMGEPGTAANAVKDECTERKYLANLLTHFSGKLNNLFGTVQALSKQQKQLRLAAEQHAMTKVGMAYTLLEAISSQRLDKAISKQQAATTTVTQLSEQVGSRIGVLLLSRVKAGAATVKYTTPAKEDTTTPAKNGDFSTRCGVHPIVTPPANTKCNTEPADSELNKAGEQIASETKLKFLSATTIKAIPLFASLQAKSTPTTAQPLTGKDGCGNDASAGSNGIAIQGLATVDKTIAHDTIPIETENACKTPKPNSNDDPTETANLVYKVCLAQKADLAMQPALSSETLDELAADTTAQEAALILTGQSTKEQDANKRKAAVANVLGKGKDTVAKKFLEKLTETNVALKLQDDAQPVSIETASGNNFHKALALFTAQAHQQSVPPEKPTNAEGSPKQADSGSKTENKKDGSNTAKPVCSTFQNHTACNNGQNRKWENNTCKDSSFLVKNKFSMMVSAFVSLLEFHLSKDYCSN</sequence>
<comment type="function">
    <text evidence="1">VSG forms a coat on the surface of the parasite. The trypanosome evades the immune response of the host by expressing a series of antigenically distinct VSGs from an estimated 1000 VSG genes.</text>
</comment>
<dbReference type="AlphaFoldDB" id="A0A1J0R613"/>
<feature type="chain" id="PRO_5012881885" evidence="9">
    <location>
        <begin position="18"/>
        <end position="485"/>
    </location>
</feature>
<feature type="compositionally biased region" description="Polar residues" evidence="8">
    <location>
        <begin position="423"/>
        <end position="435"/>
    </location>
</feature>
<evidence type="ECO:0000256" key="7">
    <source>
        <dbReference type="ARBA" id="ARBA00023288"/>
    </source>
</evidence>
<dbReference type="Pfam" id="PF10659">
    <property type="entry name" value="Trypan_glycop_C"/>
    <property type="match status" value="1"/>
</dbReference>
<evidence type="ECO:0000259" key="10">
    <source>
        <dbReference type="Pfam" id="PF10659"/>
    </source>
</evidence>
<reference evidence="11" key="1">
    <citation type="submission" date="2016-08" db="EMBL/GenBank/DDBJ databases">
        <title>VSG repertoire of Trypanosoma brucei EATRO 1125.</title>
        <authorList>
            <person name="Cross G.A."/>
        </authorList>
    </citation>
    <scope>NUCLEOTIDE SEQUENCE</scope>
    <source>
        <strain evidence="11">EATRO 1125</strain>
    </source>
</reference>
<dbReference type="VEuPathDB" id="TriTrypDB:Tb427_000452700"/>
<evidence type="ECO:0000256" key="6">
    <source>
        <dbReference type="ARBA" id="ARBA00023180"/>
    </source>
</evidence>
<dbReference type="GO" id="GO:0005886">
    <property type="term" value="C:plasma membrane"/>
    <property type="evidence" value="ECO:0007669"/>
    <property type="project" value="UniProtKB-SubCell"/>
</dbReference>